<reference evidence="2 3" key="2">
    <citation type="submission" date="2018-11" db="EMBL/GenBank/DDBJ databases">
        <authorList>
            <consortium name="Pathogen Informatics"/>
        </authorList>
    </citation>
    <scope>NUCLEOTIDE SEQUENCE [LARGE SCALE GENOMIC DNA]</scope>
</reference>
<dbReference type="WBParaSite" id="TCNE_0000749001-mRNA-1">
    <property type="protein sequence ID" value="TCNE_0000749001-mRNA-1"/>
    <property type="gene ID" value="TCNE_0000749001"/>
</dbReference>
<sequence length="294" mass="31973">MHELSHRAQPEDGGRWLDTRRAVDTRLVGRVFAKGRWRACRSEDNGSSCEESMDLEEDNVIPDDEPNDWHLPLEDSLQKCTFGDSTLARSLLAGPCDAYCSHFVLSGLKRSSINFAETISSMIDHVKNGESELLCASSPESSSSSTASDTAPFSPTVIVVADANTYTVKVISGDESNVEESTMVAPCEAIVAMLEQFGDLYRIGAAPSFLISFLEDALGDILAKSFSLVEMLGATFGEQQQHQKRGTGKHHGKKLPATISAERVARVIGCDYSDLRLIANVAAVYFPPVLQLVI</sequence>
<dbReference type="Proteomes" id="UP000050794">
    <property type="component" value="Unassembled WGS sequence"/>
</dbReference>
<proteinExistence type="predicted"/>
<dbReference type="PANTHER" id="PTHR21634">
    <property type="entry name" value="RE13835P"/>
    <property type="match status" value="1"/>
</dbReference>
<dbReference type="GO" id="GO:0005737">
    <property type="term" value="C:cytoplasm"/>
    <property type="evidence" value="ECO:0007669"/>
    <property type="project" value="TreeGrafter"/>
</dbReference>
<feature type="domain" description="Folliculin-interacting protein C-terminal" evidence="1">
    <location>
        <begin position="83"/>
        <end position="290"/>
    </location>
</feature>
<organism evidence="3 4">
    <name type="scientific">Toxocara canis</name>
    <name type="common">Canine roundworm</name>
    <dbReference type="NCBI Taxonomy" id="6265"/>
    <lineage>
        <taxon>Eukaryota</taxon>
        <taxon>Metazoa</taxon>
        <taxon>Ecdysozoa</taxon>
        <taxon>Nematoda</taxon>
        <taxon>Chromadorea</taxon>
        <taxon>Rhabditida</taxon>
        <taxon>Spirurina</taxon>
        <taxon>Ascaridomorpha</taxon>
        <taxon>Ascaridoidea</taxon>
        <taxon>Toxocaridae</taxon>
        <taxon>Toxocara</taxon>
    </lineage>
</organism>
<dbReference type="GO" id="GO:0051087">
    <property type="term" value="F:protein-folding chaperone binding"/>
    <property type="evidence" value="ECO:0007669"/>
    <property type="project" value="TreeGrafter"/>
</dbReference>
<dbReference type="AlphaFoldDB" id="A0A183UG70"/>
<protein>
    <submittedName>
        <fullName evidence="4">Folliculin-interacting protein 1</fullName>
    </submittedName>
</protein>
<evidence type="ECO:0000313" key="4">
    <source>
        <dbReference type="WBParaSite" id="TCNE_0000749001-mRNA-1"/>
    </source>
</evidence>
<dbReference type="PANTHER" id="PTHR21634:SF9">
    <property type="entry name" value="RE13835P"/>
    <property type="match status" value="1"/>
</dbReference>
<dbReference type="Pfam" id="PF14638">
    <property type="entry name" value="FNIP_C"/>
    <property type="match status" value="1"/>
</dbReference>
<dbReference type="InterPro" id="IPR028086">
    <property type="entry name" value="FNIP_C_dom"/>
</dbReference>
<gene>
    <name evidence="2" type="ORF">TCNE_LOCUS7490</name>
</gene>
<name>A0A183UG70_TOXCA</name>
<accession>A0A183UG70</accession>
<evidence type="ECO:0000259" key="1">
    <source>
        <dbReference type="Pfam" id="PF14638"/>
    </source>
</evidence>
<evidence type="ECO:0000313" key="2">
    <source>
        <dbReference type="EMBL" id="VDM38811.1"/>
    </source>
</evidence>
<dbReference type="GO" id="GO:0042030">
    <property type="term" value="F:ATPase inhibitor activity"/>
    <property type="evidence" value="ECO:0007669"/>
    <property type="project" value="TreeGrafter"/>
</dbReference>
<dbReference type="EMBL" id="UYWY01019692">
    <property type="protein sequence ID" value="VDM38811.1"/>
    <property type="molecule type" value="Genomic_DNA"/>
</dbReference>
<keyword evidence="3" id="KW-1185">Reference proteome</keyword>
<reference evidence="4" key="1">
    <citation type="submission" date="2016-06" db="UniProtKB">
        <authorList>
            <consortium name="WormBaseParasite"/>
        </authorList>
    </citation>
    <scope>IDENTIFICATION</scope>
</reference>
<evidence type="ECO:0000313" key="3">
    <source>
        <dbReference type="Proteomes" id="UP000050794"/>
    </source>
</evidence>